<gene>
    <name evidence="3" type="ORF">SAMN05192546_10464</name>
</gene>
<evidence type="ECO:0000259" key="2">
    <source>
        <dbReference type="PROSITE" id="PS50206"/>
    </source>
</evidence>
<keyword evidence="4" id="KW-1185">Reference proteome</keyword>
<evidence type="ECO:0000256" key="1">
    <source>
        <dbReference type="SAM" id="SignalP"/>
    </source>
</evidence>
<keyword evidence="3" id="KW-0808">Transferase</keyword>
<accession>A0A1H3MB65</accession>
<dbReference type="RefSeq" id="WP_176968295.1">
    <property type="nucleotide sequence ID" value="NZ_FNPV01000004.1"/>
</dbReference>
<dbReference type="SMART" id="SM00450">
    <property type="entry name" value="RHOD"/>
    <property type="match status" value="2"/>
</dbReference>
<dbReference type="STRING" id="159292.SAMN05192546_10464"/>
<proteinExistence type="predicted"/>
<dbReference type="Gene3D" id="3.40.250.10">
    <property type="entry name" value="Rhodanese-like domain"/>
    <property type="match status" value="2"/>
</dbReference>
<dbReference type="GO" id="GO:0004792">
    <property type="term" value="F:thiosulfate-cyanide sulfurtransferase activity"/>
    <property type="evidence" value="ECO:0007669"/>
    <property type="project" value="InterPro"/>
</dbReference>
<protein>
    <submittedName>
        <fullName evidence="3">3-mercaptopyruvate sulfurtransferase SseA, contains two rhodanese domains</fullName>
    </submittedName>
</protein>
<keyword evidence="1" id="KW-0732">Signal</keyword>
<organism evidence="3 4">
    <name type="scientific">Tindallia californiensis</name>
    <dbReference type="NCBI Taxonomy" id="159292"/>
    <lineage>
        <taxon>Bacteria</taxon>
        <taxon>Bacillati</taxon>
        <taxon>Bacillota</taxon>
        <taxon>Clostridia</taxon>
        <taxon>Peptostreptococcales</taxon>
        <taxon>Tindalliaceae</taxon>
        <taxon>Tindallia</taxon>
    </lineage>
</organism>
<feature type="chain" id="PRO_5039156163" evidence="1">
    <location>
        <begin position="22"/>
        <end position="320"/>
    </location>
</feature>
<feature type="domain" description="Rhodanese" evidence="2">
    <location>
        <begin position="232"/>
        <end position="319"/>
    </location>
</feature>
<feature type="signal peptide" evidence="1">
    <location>
        <begin position="1"/>
        <end position="21"/>
    </location>
</feature>
<keyword evidence="3" id="KW-0670">Pyruvate</keyword>
<feature type="domain" description="Rhodanese" evidence="2">
    <location>
        <begin position="94"/>
        <end position="180"/>
    </location>
</feature>
<name>A0A1H3MB65_9FIRM</name>
<dbReference type="CDD" id="cd00158">
    <property type="entry name" value="RHOD"/>
    <property type="match status" value="2"/>
</dbReference>
<evidence type="ECO:0000313" key="3">
    <source>
        <dbReference type="EMBL" id="SDY73833.1"/>
    </source>
</evidence>
<dbReference type="InterPro" id="IPR050229">
    <property type="entry name" value="GlpE_sulfurtransferase"/>
</dbReference>
<dbReference type="PANTHER" id="PTHR43031">
    <property type="entry name" value="FAD-DEPENDENT OXIDOREDUCTASE"/>
    <property type="match status" value="1"/>
</dbReference>
<dbReference type="InterPro" id="IPR036873">
    <property type="entry name" value="Rhodanese-like_dom_sf"/>
</dbReference>
<dbReference type="SUPFAM" id="SSF52821">
    <property type="entry name" value="Rhodanese/Cell cycle control phosphatase"/>
    <property type="match status" value="2"/>
</dbReference>
<dbReference type="EMBL" id="FNPV01000004">
    <property type="protein sequence ID" value="SDY73833.1"/>
    <property type="molecule type" value="Genomic_DNA"/>
</dbReference>
<dbReference type="InterPro" id="IPR001307">
    <property type="entry name" value="Thiosulphate_STrfase_CS"/>
</dbReference>
<dbReference type="PROSITE" id="PS50206">
    <property type="entry name" value="RHODANESE_3"/>
    <property type="match status" value="2"/>
</dbReference>
<dbReference type="AlphaFoldDB" id="A0A1H3MB65"/>
<evidence type="ECO:0000313" key="4">
    <source>
        <dbReference type="Proteomes" id="UP000199230"/>
    </source>
</evidence>
<dbReference type="PANTHER" id="PTHR43031:SF1">
    <property type="entry name" value="PYRIDINE NUCLEOTIDE-DISULPHIDE OXIDOREDUCTASE"/>
    <property type="match status" value="1"/>
</dbReference>
<sequence>MSQKKILSLLLALLLSLSLLAGCGSPAEEAEEVEEPVVEEVVEEPADESEEEAELDRETVIKEATTAYYDSITEENSTWNMISFENALPLIEENPEDYFIVDMRSAEDYAEGHIPGAVHIPYSEIGDKMNVLPDDRQILVYCFTGQTSGQAIAAMQLMGFDALSLQGGMNFGWAPLELGEDTLETEANELPEADASWTPEQEILLVAIHNHFTQGTNYIVRPPEVKELIEAGSEDIEIIDIRNQEAYDEGHIEGAMLIPFPEIGERMEEISTEKPVYVTCFSGQTAGQTILNLRLNGIDAMPLYRGMRGWTAEEMPVVTP</sequence>
<dbReference type="Proteomes" id="UP000199230">
    <property type="component" value="Unassembled WGS sequence"/>
</dbReference>
<reference evidence="3 4" key="1">
    <citation type="submission" date="2016-10" db="EMBL/GenBank/DDBJ databases">
        <authorList>
            <person name="de Groot N.N."/>
        </authorList>
    </citation>
    <scope>NUCLEOTIDE SEQUENCE [LARGE SCALE GENOMIC DNA]</scope>
    <source>
        <strain evidence="3 4">APO</strain>
    </source>
</reference>
<dbReference type="InterPro" id="IPR001763">
    <property type="entry name" value="Rhodanese-like_dom"/>
</dbReference>
<dbReference type="Pfam" id="PF00581">
    <property type="entry name" value="Rhodanese"/>
    <property type="match status" value="2"/>
</dbReference>
<dbReference type="PROSITE" id="PS51257">
    <property type="entry name" value="PROKAR_LIPOPROTEIN"/>
    <property type="match status" value="1"/>
</dbReference>
<dbReference type="PROSITE" id="PS00380">
    <property type="entry name" value="RHODANESE_1"/>
    <property type="match status" value="1"/>
</dbReference>